<feature type="transmembrane region" description="Helical" evidence="7">
    <location>
        <begin position="79"/>
        <end position="100"/>
    </location>
</feature>
<dbReference type="InterPro" id="IPR005769">
    <property type="entry name" value="PhnE/PtxC"/>
</dbReference>
<keyword evidence="3" id="KW-1003">Cell membrane</keyword>
<comment type="similarity">
    <text evidence="7">Belongs to the binding-protein-dependent transport system permease family.</text>
</comment>
<dbReference type="InterPro" id="IPR000515">
    <property type="entry name" value="MetI-like"/>
</dbReference>
<name>A0A4R5YHC5_KOCRO</name>
<evidence type="ECO:0000256" key="7">
    <source>
        <dbReference type="RuleBase" id="RU363032"/>
    </source>
</evidence>
<dbReference type="RefSeq" id="WP_133409749.1">
    <property type="nucleotide sequence ID" value="NZ_SMZT01000002.1"/>
</dbReference>
<dbReference type="NCBIfam" id="TIGR01097">
    <property type="entry name" value="PhnE"/>
    <property type="match status" value="2"/>
</dbReference>
<proteinExistence type="inferred from homology"/>
<feature type="transmembrane region" description="Helical" evidence="7">
    <location>
        <begin position="34"/>
        <end position="58"/>
    </location>
</feature>
<keyword evidence="5 7" id="KW-1133">Transmembrane helix</keyword>
<comment type="caution">
    <text evidence="10">The sequence shown here is derived from an EMBL/GenBank/DDBJ whole genome shotgun (WGS) entry which is preliminary data.</text>
</comment>
<sequence>MTSTTTAPPAPALPGAEDRSRPGRRPLLAGVLPAVYLATAVFGCWWIDVSLSSVLAGWQDTWRLLQRMTPPTFGPIGELASLVIQTLLIAVAGTGLATIASVPLAAASASTYTGSRAVQALARALIIVTRAIPSLVFAIIFVRVFGLGPMAGGLAIAVHSVGMIAKLYADALEEQDGAPVEAITATGATRLQTFLSTVWSRSVPTLAGIVLYRLDINIRASAVLGLVGAGGIGVALQTAMGSLNYPRAAGIVLVIVGLILLLELLSVTVRRRLSTHRRANTASQLFSVGREPFTLGWDGPRVRRLLLGLGTAALFGYSLWALNADLGRVRGSLPNLWALLSGMVPPALSVEILVAVMESLLMAMTATTVGVVLGLVLALLATDLLVRNSVISGAVRLLVVLMRGVPDIIFALLFVAALGLGPFAGFLALSISCTALAAKFFTDSLENLDPAPREALEATGASRLQVLVSGVWPQFVPAFLGNSLFTSDLALRESAVLGIVGAGGVGFLLHESTATLHYETTSAILILLIVVVFAIESAARWVRRQVF</sequence>
<comment type="subcellular location">
    <subcellularLocation>
        <location evidence="1 7">Cell membrane</location>
        <topology evidence="1 7">Multi-pass membrane protein</topology>
    </subcellularLocation>
</comment>
<feature type="transmembrane region" description="Helical" evidence="7">
    <location>
        <begin position="216"/>
        <end position="236"/>
    </location>
</feature>
<dbReference type="PANTHER" id="PTHR30043:SF1">
    <property type="entry name" value="ABC TRANSPORT SYSTEM PERMEASE PROTEIN P69"/>
    <property type="match status" value="1"/>
</dbReference>
<evidence type="ECO:0000256" key="3">
    <source>
        <dbReference type="ARBA" id="ARBA00022475"/>
    </source>
</evidence>
<feature type="transmembrane region" description="Helical" evidence="7">
    <location>
        <begin position="361"/>
        <end position="381"/>
    </location>
</feature>
<dbReference type="SUPFAM" id="SSF161098">
    <property type="entry name" value="MetI-like"/>
    <property type="match status" value="2"/>
</dbReference>
<evidence type="ECO:0000259" key="9">
    <source>
        <dbReference type="PROSITE" id="PS50928"/>
    </source>
</evidence>
<organism evidence="10 11">
    <name type="scientific">Kocuria rosea</name>
    <name type="common">Deinococcus erythromyxa</name>
    <name type="synonym">Micrococcus rubens</name>
    <dbReference type="NCBI Taxonomy" id="1275"/>
    <lineage>
        <taxon>Bacteria</taxon>
        <taxon>Bacillati</taxon>
        <taxon>Actinomycetota</taxon>
        <taxon>Actinomycetes</taxon>
        <taxon>Micrococcales</taxon>
        <taxon>Micrococcaceae</taxon>
        <taxon>Kocuria</taxon>
    </lineage>
</organism>
<evidence type="ECO:0000256" key="2">
    <source>
        <dbReference type="ARBA" id="ARBA00022448"/>
    </source>
</evidence>
<evidence type="ECO:0000256" key="4">
    <source>
        <dbReference type="ARBA" id="ARBA00022692"/>
    </source>
</evidence>
<evidence type="ECO:0000313" key="11">
    <source>
        <dbReference type="Proteomes" id="UP000295163"/>
    </source>
</evidence>
<reference evidence="10 11" key="1">
    <citation type="submission" date="2019-03" db="EMBL/GenBank/DDBJ databases">
        <title>Genome Sequencing and Assembly of Various Microbes Isolated from Partially Reclaimed Soil and Acid Mine Drainage (AMD) Site.</title>
        <authorList>
            <person name="Steinbock B."/>
            <person name="Bechtold R."/>
            <person name="Sevigny J.L."/>
            <person name="Thomas D."/>
            <person name="Cuthill L.R."/>
            <person name="Aveiro Johannsen E.J."/>
            <person name="Thomas K."/>
            <person name="Ghosh A."/>
        </authorList>
    </citation>
    <scope>NUCLEOTIDE SEQUENCE [LARGE SCALE GENOMIC DNA]</scope>
    <source>
        <strain evidence="10 11">S-A3</strain>
    </source>
</reference>
<feature type="region of interest" description="Disordered" evidence="8">
    <location>
        <begin position="1"/>
        <end position="21"/>
    </location>
</feature>
<accession>A0A4R5YHC5</accession>
<dbReference type="InterPro" id="IPR035906">
    <property type="entry name" value="MetI-like_sf"/>
</dbReference>
<evidence type="ECO:0000256" key="1">
    <source>
        <dbReference type="ARBA" id="ARBA00004651"/>
    </source>
</evidence>
<evidence type="ECO:0000313" key="10">
    <source>
        <dbReference type="EMBL" id="TDL44671.1"/>
    </source>
</evidence>
<evidence type="ECO:0000256" key="6">
    <source>
        <dbReference type="ARBA" id="ARBA00023136"/>
    </source>
</evidence>
<feature type="transmembrane region" description="Helical" evidence="7">
    <location>
        <begin position="248"/>
        <end position="269"/>
    </location>
</feature>
<dbReference type="EMBL" id="SMZT01000002">
    <property type="protein sequence ID" value="TDL44671.1"/>
    <property type="molecule type" value="Genomic_DNA"/>
</dbReference>
<dbReference type="PANTHER" id="PTHR30043">
    <property type="entry name" value="PHOSPHONATES TRANSPORT SYSTEM PERMEASE PROTEIN"/>
    <property type="match status" value="1"/>
</dbReference>
<keyword evidence="6 7" id="KW-0472">Membrane</keyword>
<dbReference type="GeneID" id="64347016"/>
<keyword evidence="2 7" id="KW-0813">Transport</keyword>
<dbReference type="Proteomes" id="UP000295163">
    <property type="component" value="Unassembled WGS sequence"/>
</dbReference>
<feature type="transmembrane region" description="Helical" evidence="7">
    <location>
        <begin position="489"/>
        <end position="509"/>
    </location>
</feature>
<feature type="transmembrane region" description="Helical" evidence="7">
    <location>
        <begin position="120"/>
        <end position="142"/>
    </location>
</feature>
<dbReference type="GO" id="GO:0005886">
    <property type="term" value="C:plasma membrane"/>
    <property type="evidence" value="ECO:0007669"/>
    <property type="project" value="UniProtKB-SubCell"/>
</dbReference>
<feature type="transmembrane region" description="Helical" evidence="7">
    <location>
        <begin position="408"/>
        <end position="429"/>
    </location>
</feature>
<keyword evidence="4 7" id="KW-0812">Transmembrane</keyword>
<dbReference type="Pfam" id="PF00528">
    <property type="entry name" value="BPD_transp_1"/>
    <property type="match status" value="2"/>
</dbReference>
<dbReference type="Gene3D" id="1.10.3720.10">
    <property type="entry name" value="MetI-like"/>
    <property type="match status" value="2"/>
</dbReference>
<dbReference type="CDD" id="cd06261">
    <property type="entry name" value="TM_PBP2"/>
    <property type="match status" value="2"/>
</dbReference>
<feature type="transmembrane region" description="Helical" evidence="7">
    <location>
        <begin position="305"/>
        <end position="324"/>
    </location>
</feature>
<feature type="domain" description="ABC transmembrane type-1" evidence="9">
    <location>
        <begin position="356"/>
        <end position="539"/>
    </location>
</feature>
<evidence type="ECO:0000256" key="5">
    <source>
        <dbReference type="ARBA" id="ARBA00022989"/>
    </source>
</evidence>
<protein>
    <submittedName>
        <fullName evidence="10">Phosphonate ABC transporter, permease protein PhnE</fullName>
    </submittedName>
</protein>
<dbReference type="GO" id="GO:0015416">
    <property type="term" value="F:ABC-type phosphonate transporter activity"/>
    <property type="evidence" value="ECO:0007669"/>
    <property type="project" value="InterPro"/>
</dbReference>
<feature type="domain" description="ABC transmembrane type-1" evidence="9">
    <location>
        <begin position="83"/>
        <end position="266"/>
    </location>
</feature>
<feature type="transmembrane region" description="Helical" evidence="7">
    <location>
        <begin position="336"/>
        <end position="354"/>
    </location>
</feature>
<evidence type="ECO:0000256" key="8">
    <source>
        <dbReference type="SAM" id="MobiDB-lite"/>
    </source>
</evidence>
<dbReference type="PROSITE" id="PS50928">
    <property type="entry name" value="ABC_TM1"/>
    <property type="match status" value="2"/>
</dbReference>
<dbReference type="AlphaFoldDB" id="A0A4R5YHC5"/>
<gene>
    <name evidence="10" type="primary">phnE</name>
    <name evidence="10" type="ORF">E2R59_06290</name>
</gene>
<feature type="transmembrane region" description="Helical" evidence="7">
    <location>
        <begin position="521"/>
        <end position="542"/>
    </location>
</feature>